<accession>A0A127M9A6</accession>
<organism evidence="2 3">
    <name type="scientific">Zhongshania aliphaticivorans</name>
    <dbReference type="NCBI Taxonomy" id="1470434"/>
    <lineage>
        <taxon>Bacteria</taxon>
        <taxon>Pseudomonadati</taxon>
        <taxon>Pseudomonadota</taxon>
        <taxon>Gammaproteobacteria</taxon>
        <taxon>Cellvibrionales</taxon>
        <taxon>Spongiibacteraceae</taxon>
        <taxon>Zhongshania</taxon>
    </lineage>
</organism>
<dbReference type="AlphaFoldDB" id="A0A127M9A6"/>
<evidence type="ECO:0008006" key="4">
    <source>
        <dbReference type="Google" id="ProtNLM"/>
    </source>
</evidence>
<dbReference type="RefSeq" id="WP_062384322.1">
    <property type="nucleotide sequence ID" value="NZ_CP014544.1"/>
</dbReference>
<evidence type="ECO:0000313" key="2">
    <source>
        <dbReference type="EMBL" id="AMO69834.1"/>
    </source>
</evidence>
<gene>
    <name evidence="2" type="ORF">AZF00_16680</name>
</gene>
<evidence type="ECO:0000313" key="3">
    <source>
        <dbReference type="Proteomes" id="UP000074119"/>
    </source>
</evidence>
<keyword evidence="1" id="KW-0732">Signal</keyword>
<dbReference type="Proteomes" id="UP000074119">
    <property type="component" value="Chromosome"/>
</dbReference>
<dbReference type="KEGG" id="zal:AZF00_16680"/>
<protein>
    <recommendedName>
        <fullName evidence="4">Penicillin-binding protein activator LpoB</fullName>
    </recommendedName>
</protein>
<name>A0A127M9A6_9GAMM</name>
<sequence length="182" mass="19672">MRALLPLCLVFCFVVSAPAHAECGYPDSDRGQAPDWLCGEGDFEGAGFLAVGDKSRMPSISLQNRLAGKSAMTAVVSKIYAHAAAELQAELPESVQLSVTNRIDWAQVARFKGISVLDKAVSPQRHLYVLAGVEAELQSGMVYTARREILAANKAQIIASLGKDVWRKLNMPMDKPMADAQP</sequence>
<feature type="signal peptide" evidence="1">
    <location>
        <begin position="1"/>
        <end position="21"/>
    </location>
</feature>
<dbReference type="EMBL" id="CP014544">
    <property type="protein sequence ID" value="AMO69834.1"/>
    <property type="molecule type" value="Genomic_DNA"/>
</dbReference>
<evidence type="ECO:0000256" key="1">
    <source>
        <dbReference type="SAM" id="SignalP"/>
    </source>
</evidence>
<feature type="chain" id="PRO_5007275193" description="Penicillin-binding protein activator LpoB" evidence="1">
    <location>
        <begin position="22"/>
        <end position="182"/>
    </location>
</feature>
<proteinExistence type="predicted"/>
<dbReference type="STRING" id="1470434.AZF00_16680"/>
<reference evidence="2 3" key="1">
    <citation type="submission" date="2015-12" db="EMBL/GenBank/DDBJ databases">
        <authorList>
            <person name="Shamseldin A."/>
            <person name="Moawad H."/>
            <person name="Abd El-Rahim W.M."/>
            <person name="Sadowsky M.J."/>
        </authorList>
    </citation>
    <scope>NUCLEOTIDE SEQUENCE [LARGE SCALE GENOMIC DNA]</scope>
    <source>
        <strain evidence="2 3">SM2</strain>
    </source>
</reference>